<dbReference type="Pfam" id="PF11142">
    <property type="entry name" value="DUF2917"/>
    <property type="match status" value="1"/>
</dbReference>
<organism evidence="1 2">
    <name type="scientific">Rhodoferax sediminis</name>
    <dbReference type="NCBI Taxonomy" id="2509614"/>
    <lineage>
        <taxon>Bacteria</taxon>
        <taxon>Pseudomonadati</taxon>
        <taxon>Pseudomonadota</taxon>
        <taxon>Betaproteobacteria</taxon>
        <taxon>Burkholderiales</taxon>
        <taxon>Comamonadaceae</taxon>
        <taxon>Rhodoferax</taxon>
    </lineage>
</organism>
<evidence type="ECO:0000313" key="1">
    <source>
        <dbReference type="EMBL" id="QDL36064.1"/>
    </source>
</evidence>
<sequence length="101" mass="11249">MKPDSNRFDLSLRKDAMLRLPDAAGVQIICRDGTVWITLDSDQRDIVLEAGDRFASTEHRHAVVTALAPSCITVSATPAPKQSLHERNRRRPGLVFEQVLV</sequence>
<protein>
    <submittedName>
        <fullName evidence="1">DUF2917 domain-containing protein</fullName>
    </submittedName>
</protein>
<dbReference type="InterPro" id="IPR021317">
    <property type="entry name" value="DUF2917"/>
</dbReference>
<accession>A0A515D6N6</accession>
<keyword evidence="2" id="KW-1185">Reference proteome</keyword>
<dbReference type="KEGG" id="rhf:EUB48_01210"/>
<proteinExistence type="predicted"/>
<dbReference type="Proteomes" id="UP000316798">
    <property type="component" value="Chromosome"/>
</dbReference>
<reference evidence="1 2" key="1">
    <citation type="submission" date="2019-01" db="EMBL/GenBank/DDBJ databases">
        <title>Genomic insights into a novel species Rhodoferax sp.</title>
        <authorList>
            <person name="Jin L."/>
        </authorList>
    </citation>
    <scope>NUCLEOTIDE SEQUENCE [LARGE SCALE GENOMIC DNA]</scope>
    <source>
        <strain evidence="1 2">CHu59-6-5</strain>
    </source>
</reference>
<evidence type="ECO:0000313" key="2">
    <source>
        <dbReference type="Proteomes" id="UP000316798"/>
    </source>
</evidence>
<name>A0A515D6N6_9BURK</name>
<dbReference type="EMBL" id="CP035503">
    <property type="protein sequence ID" value="QDL36064.1"/>
    <property type="molecule type" value="Genomic_DNA"/>
</dbReference>
<dbReference type="RefSeq" id="WP_142817167.1">
    <property type="nucleotide sequence ID" value="NZ_CP035503.1"/>
</dbReference>
<dbReference type="AlphaFoldDB" id="A0A515D6N6"/>
<gene>
    <name evidence="1" type="ORF">EUB48_01210</name>
</gene>
<dbReference type="OrthoDB" id="200037at2"/>